<dbReference type="GO" id="GO:0008270">
    <property type="term" value="F:zinc ion binding"/>
    <property type="evidence" value="ECO:0007669"/>
    <property type="project" value="UniProtKB-KW"/>
</dbReference>
<protein>
    <submittedName>
        <fullName evidence="3">ZN544 protein</fullName>
    </submittedName>
</protein>
<dbReference type="PROSITE" id="PS50157">
    <property type="entry name" value="ZINC_FINGER_C2H2_2"/>
    <property type="match status" value="1"/>
</dbReference>
<reference evidence="3 4" key="1">
    <citation type="submission" date="2019-09" db="EMBL/GenBank/DDBJ databases">
        <title>Bird 10,000 Genomes (B10K) Project - Family phase.</title>
        <authorList>
            <person name="Zhang G."/>
        </authorList>
    </citation>
    <scope>NUCLEOTIDE SEQUENCE [LARGE SCALE GENOMIC DNA]</scope>
    <source>
        <strain evidence="3">B10K-DU-029-51</strain>
    </source>
</reference>
<sequence length="51" mass="5803">GLMPIALKYSLVVPEQLHNREKPFSGLGRGKSFSQSYHQICHERIHTGEQP</sequence>
<dbReference type="AlphaFoldDB" id="A0A7L3IL84"/>
<keyword evidence="1" id="KW-0863">Zinc-finger</keyword>
<dbReference type="Proteomes" id="UP000570592">
    <property type="component" value="Unassembled WGS sequence"/>
</dbReference>
<dbReference type="InterPro" id="IPR013087">
    <property type="entry name" value="Znf_C2H2_type"/>
</dbReference>
<feature type="non-terminal residue" evidence="3">
    <location>
        <position position="1"/>
    </location>
</feature>
<dbReference type="SUPFAM" id="SSF57667">
    <property type="entry name" value="beta-beta-alpha zinc fingers"/>
    <property type="match status" value="1"/>
</dbReference>
<name>A0A7L3IL84_9PASS</name>
<feature type="non-terminal residue" evidence="3">
    <location>
        <position position="51"/>
    </location>
</feature>
<organism evidence="3 4">
    <name type="scientific">Pardalotus punctatus</name>
    <name type="common">spotted pardalote</name>
    <dbReference type="NCBI Taxonomy" id="254575"/>
    <lineage>
        <taxon>Eukaryota</taxon>
        <taxon>Metazoa</taxon>
        <taxon>Chordata</taxon>
        <taxon>Craniata</taxon>
        <taxon>Vertebrata</taxon>
        <taxon>Euteleostomi</taxon>
        <taxon>Archelosauria</taxon>
        <taxon>Archosauria</taxon>
        <taxon>Dinosauria</taxon>
        <taxon>Saurischia</taxon>
        <taxon>Theropoda</taxon>
        <taxon>Coelurosauria</taxon>
        <taxon>Aves</taxon>
        <taxon>Neognathae</taxon>
        <taxon>Neoaves</taxon>
        <taxon>Telluraves</taxon>
        <taxon>Australaves</taxon>
        <taxon>Passeriformes</taxon>
        <taxon>Meliphagoidea</taxon>
        <taxon>Pardalotidae</taxon>
        <taxon>Pardalotus</taxon>
    </lineage>
</organism>
<proteinExistence type="predicted"/>
<accession>A0A7L3IL84</accession>
<feature type="domain" description="C2H2-type" evidence="2">
    <location>
        <begin position="30"/>
        <end position="51"/>
    </location>
</feature>
<dbReference type="InterPro" id="IPR036236">
    <property type="entry name" value="Znf_C2H2_sf"/>
</dbReference>
<keyword evidence="4" id="KW-1185">Reference proteome</keyword>
<evidence type="ECO:0000313" key="3">
    <source>
        <dbReference type="EMBL" id="NXU17476.1"/>
    </source>
</evidence>
<dbReference type="Gene3D" id="3.30.160.60">
    <property type="entry name" value="Classic Zinc Finger"/>
    <property type="match status" value="1"/>
</dbReference>
<evidence type="ECO:0000313" key="4">
    <source>
        <dbReference type="Proteomes" id="UP000570592"/>
    </source>
</evidence>
<dbReference type="EMBL" id="VZTX01024065">
    <property type="protein sequence ID" value="NXU17476.1"/>
    <property type="molecule type" value="Genomic_DNA"/>
</dbReference>
<comment type="caution">
    <text evidence="3">The sequence shown here is derived from an EMBL/GenBank/DDBJ whole genome shotgun (WGS) entry which is preliminary data.</text>
</comment>
<keyword evidence="1" id="KW-0479">Metal-binding</keyword>
<evidence type="ECO:0000259" key="2">
    <source>
        <dbReference type="PROSITE" id="PS50157"/>
    </source>
</evidence>
<gene>
    <name evidence="3" type="primary">Znf544_0</name>
    <name evidence="3" type="ORF">PARPUN_R04228</name>
</gene>
<evidence type="ECO:0000256" key="1">
    <source>
        <dbReference type="PROSITE-ProRule" id="PRU00042"/>
    </source>
</evidence>
<keyword evidence="1" id="KW-0862">Zinc</keyword>